<dbReference type="EMBL" id="WUUL01000005">
    <property type="protein sequence ID" value="MXQ53823.1"/>
    <property type="molecule type" value="Genomic_DNA"/>
</dbReference>
<accession>A0A6I4VS31</accession>
<comment type="cofactor">
    <cofactor evidence="1 13">
        <name>FAD</name>
        <dbReference type="ChEBI" id="CHEBI:57692"/>
    </cofactor>
</comment>
<dbReference type="PANTHER" id="PTHR42716">
    <property type="entry name" value="L-ASPARTATE OXIDASE"/>
    <property type="match status" value="1"/>
</dbReference>
<evidence type="ECO:0000256" key="1">
    <source>
        <dbReference type="ARBA" id="ARBA00001974"/>
    </source>
</evidence>
<dbReference type="Gene3D" id="1.20.58.100">
    <property type="entry name" value="Fumarate reductase/succinate dehydrogenase flavoprotein-like, C-terminal domain"/>
    <property type="match status" value="1"/>
</dbReference>
<dbReference type="InterPro" id="IPR005288">
    <property type="entry name" value="NadB"/>
</dbReference>
<dbReference type="Gene3D" id="3.90.700.10">
    <property type="entry name" value="Succinate dehydrogenase/fumarate reductase flavoprotein, catalytic domain"/>
    <property type="match status" value="1"/>
</dbReference>
<dbReference type="NCBIfam" id="TIGR00551">
    <property type="entry name" value="nadB"/>
    <property type="match status" value="1"/>
</dbReference>
<evidence type="ECO:0000256" key="12">
    <source>
        <dbReference type="PIRSR" id="PIRSR000171-1"/>
    </source>
</evidence>
<dbReference type="InterPro" id="IPR037099">
    <property type="entry name" value="Fum_R/Succ_DH_flav-like_C_sf"/>
</dbReference>
<comment type="similarity">
    <text evidence="3 13">Belongs to the FAD-dependent oxidoreductase 2 family. NadB subfamily.</text>
</comment>
<evidence type="ECO:0000256" key="2">
    <source>
        <dbReference type="ARBA" id="ARBA00004950"/>
    </source>
</evidence>
<dbReference type="FunFam" id="3.90.700.10:FF:000002">
    <property type="entry name" value="L-aspartate oxidase"/>
    <property type="match status" value="1"/>
</dbReference>
<dbReference type="GO" id="GO:0008734">
    <property type="term" value="F:L-aspartate oxidase activity"/>
    <property type="evidence" value="ECO:0007669"/>
    <property type="project" value="UniProtKB-UniRule"/>
</dbReference>
<dbReference type="SUPFAM" id="SSF51905">
    <property type="entry name" value="FAD/NAD(P)-binding domain"/>
    <property type="match status" value="1"/>
</dbReference>
<keyword evidence="7 13" id="KW-0662">Pyridine nucleotide biosynthesis</keyword>
<dbReference type="Proteomes" id="UP000430692">
    <property type="component" value="Unassembled WGS sequence"/>
</dbReference>
<evidence type="ECO:0000256" key="6">
    <source>
        <dbReference type="ARBA" id="ARBA00022630"/>
    </source>
</evidence>
<dbReference type="SUPFAM" id="SSF46977">
    <property type="entry name" value="Succinate dehydrogenase/fumarate reductase flavoprotein C-terminal domain"/>
    <property type="match status" value="1"/>
</dbReference>
<evidence type="ECO:0000256" key="7">
    <source>
        <dbReference type="ARBA" id="ARBA00022642"/>
    </source>
</evidence>
<dbReference type="PANTHER" id="PTHR42716:SF2">
    <property type="entry name" value="L-ASPARTATE OXIDASE, CHLOROPLASTIC"/>
    <property type="match status" value="1"/>
</dbReference>
<dbReference type="PIRSF" id="PIRSF000171">
    <property type="entry name" value="SDHA_APRA_LASPO"/>
    <property type="match status" value="1"/>
</dbReference>
<dbReference type="GO" id="GO:0005737">
    <property type="term" value="C:cytoplasm"/>
    <property type="evidence" value="ECO:0007669"/>
    <property type="project" value="UniProtKB-SubCell"/>
</dbReference>
<protein>
    <recommendedName>
        <fullName evidence="5 11">L-aspartate oxidase</fullName>
        <ecNumber evidence="4 11">1.4.3.16</ecNumber>
    </recommendedName>
</protein>
<dbReference type="NCBIfam" id="NF005701">
    <property type="entry name" value="PRK07512.1"/>
    <property type="match status" value="1"/>
</dbReference>
<dbReference type="InterPro" id="IPR015939">
    <property type="entry name" value="Fum_Rdtase/Succ_DH_flav-like_C"/>
</dbReference>
<dbReference type="EC" id="1.4.3.16" evidence="4 11"/>
<dbReference type="Pfam" id="PF02910">
    <property type="entry name" value="Succ_DH_flav_C"/>
    <property type="match status" value="1"/>
</dbReference>
<reference evidence="16 17" key="1">
    <citation type="submission" date="2019-12" db="EMBL/GenBank/DDBJ databases">
        <title>Whole-genome analyses of novel actinobacteria.</title>
        <authorList>
            <person name="Sahin N."/>
            <person name="Saygin H."/>
        </authorList>
    </citation>
    <scope>NUCLEOTIDE SEQUENCE [LARGE SCALE GENOMIC DNA]</scope>
    <source>
        <strain evidence="16 17">KC615</strain>
    </source>
</reference>
<evidence type="ECO:0000259" key="15">
    <source>
        <dbReference type="Pfam" id="PF02910"/>
    </source>
</evidence>
<evidence type="ECO:0000256" key="11">
    <source>
        <dbReference type="NCBIfam" id="TIGR00551"/>
    </source>
</evidence>
<feature type="active site" description="Proton acceptor" evidence="12">
    <location>
        <position position="276"/>
    </location>
</feature>
<evidence type="ECO:0000256" key="10">
    <source>
        <dbReference type="ARBA" id="ARBA00048305"/>
    </source>
</evidence>
<dbReference type="RefSeq" id="WP_160801183.1">
    <property type="nucleotide sequence ID" value="NZ_WUUL01000005.1"/>
</dbReference>
<evidence type="ECO:0000256" key="3">
    <source>
        <dbReference type="ARBA" id="ARBA00008562"/>
    </source>
</evidence>
<evidence type="ECO:0000313" key="17">
    <source>
        <dbReference type="Proteomes" id="UP000430692"/>
    </source>
</evidence>
<dbReference type="InterPro" id="IPR003953">
    <property type="entry name" value="FAD-dep_OxRdtase_2_FAD-bd"/>
</dbReference>
<comment type="caution">
    <text evidence="16">The sequence shown here is derived from an EMBL/GenBank/DDBJ whole genome shotgun (WGS) entry which is preliminary data.</text>
</comment>
<keyword evidence="17" id="KW-1185">Reference proteome</keyword>
<dbReference type="Pfam" id="PF00890">
    <property type="entry name" value="FAD_binding_2"/>
    <property type="match status" value="1"/>
</dbReference>
<dbReference type="UniPathway" id="UPA00253">
    <property type="reaction ID" value="UER00326"/>
</dbReference>
<evidence type="ECO:0000256" key="9">
    <source>
        <dbReference type="ARBA" id="ARBA00023002"/>
    </source>
</evidence>
<gene>
    <name evidence="16" type="primary">nadB</name>
    <name evidence="16" type="ORF">GSM42_08815</name>
</gene>
<evidence type="ECO:0000256" key="4">
    <source>
        <dbReference type="ARBA" id="ARBA00012173"/>
    </source>
</evidence>
<name>A0A6I4VS31_9BACL</name>
<dbReference type="GO" id="GO:0033765">
    <property type="term" value="F:steroid dehydrogenase activity, acting on the CH-CH group of donors"/>
    <property type="evidence" value="ECO:0007669"/>
    <property type="project" value="UniProtKB-ARBA"/>
</dbReference>
<dbReference type="Gene3D" id="3.50.50.60">
    <property type="entry name" value="FAD/NAD(P)-binding domain"/>
    <property type="match status" value="1"/>
</dbReference>
<evidence type="ECO:0000256" key="5">
    <source>
        <dbReference type="ARBA" id="ARBA00021901"/>
    </source>
</evidence>
<dbReference type="InterPro" id="IPR027477">
    <property type="entry name" value="Succ_DH/fumarate_Rdtase_cat_sf"/>
</dbReference>
<evidence type="ECO:0000256" key="13">
    <source>
        <dbReference type="RuleBase" id="RU362049"/>
    </source>
</evidence>
<dbReference type="PRINTS" id="PR00368">
    <property type="entry name" value="FADPNR"/>
</dbReference>
<proteinExistence type="inferred from homology"/>
<dbReference type="AlphaFoldDB" id="A0A6I4VS31"/>
<comment type="pathway">
    <text evidence="2 13">Cofactor biosynthesis; NAD(+) biosynthesis; iminoaspartate from L-aspartate (oxidase route): step 1/1.</text>
</comment>
<dbReference type="SUPFAM" id="SSF56425">
    <property type="entry name" value="Succinate dehydrogenase/fumarate reductase flavoprotein, catalytic domain"/>
    <property type="match status" value="1"/>
</dbReference>
<evidence type="ECO:0000256" key="8">
    <source>
        <dbReference type="ARBA" id="ARBA00022827"/>
    </source>
</evidence>
<feature type="domain" description="Fumarate reductase/succinate dehydrogenase flavoprotein-like C-terminal" evidence="15">
    <location>
        <begin position="421"/>
        <end position="493"/>
    </location>
</feature>
<keyword evidence="8 13" id="KW-0274">FAD</keyword>
<keyword evidence="6 13" id="KW-0285">Flavoprotein</keyword>
<feature type="domain" description="FAD-dependent oxidoreductase 2 FAD-binding" evidence="14">
    <location>
        <begin position="7"/>
        <end position="375"/>
    </location>
</feature>
<comment type="function">
    <text evidence="13">Catalyzes the oxidation of L-aspartate to iminoaspartate.</text>
</comment>
<comment type="subcellular location">
    <subcellularLocation>
        <location evidence="13">Cytoplasm</location>
    </subcellularLocation>
</comment>
<sequence length="520" mass="57073">MTARVTDFLVIGSGIAGLTTALSLAQHGHVIIITKSNEEACNSYRAQGGIAAAIGDEDSPELHLEDTMRTGVGHADGKSVDMLVRKGPEIISLLADWGTRFDREGAEFALAKEGSHSKARILHVTGDATGKGIMDSLLLCAKKQPSISFVSHTMVVDLIMQNEQCVGALTVDQETGANRYFARFGVVLATGGCGQVYRYTTNDIVSTGDGLAMAYRAGAVLADMEFVQFHPTALNVDQNPMFLISEAVRGEGAILVTEECVPFMKKYSEWGDLAPRDVVSRAIYQETKNGHQVYLDATSIKGNFEKRFPTIFATCMQVGIDPRVDLIPVTPAAHFVMGGIKTDLSGQTSISRLFACGEVACTGVHGANRLGSNSLLEGAVFARQVAKKIISFPPLLFSSWQEDEVSIRLCNDKQKEEKWKQQIQDILWKYAGIVRVKSEMEQGLEELISISEQLPPTYLESQNMLQVAQIIIKSALWREESRGGHFRSDYPETLVDWALRQYKVKEKLQHEPNSIASIHS</sequence>
<comment type="catalytic activity">
    <reaction evidence="10">
        <text>L-aspartate + O2 = iminosuccinate + H2O2</text>
        <dbReference type="Rhea" id="RHEA:25876"/>
        <dbReference type="ChEBI" id="CHEBI:15379"/>
        <dbReference type="ChEBI" id="CHEBI:16240"/>
        <dbReference type="ChEBI" id="CHEBI:29991"/>
        <dbReference type="ChEBI" id="CHEBI:77875"/>
        <dbReference type="EC" id="1.4.3.16"/>
    </reaction>
    <physiologicalReaction direction="left-to-right" evidence="10">
        <dbReference type="Rhea" id="RHEA:25877"/>
    </physiologicalReaction>
</comment>
<evidence type="ECO:0000259" key="14">
    <source>
        <dbReference type="Pfam" id="PF00890"/>
    </source>
</evidence>
<keyword evidence="9 13" id="KW-0560">Oxidoreductase</keyword>
<dbReference type="InterPro" id="IPR036188">
    <property type="entry name" value="FAD/NAD-bd_sf"/>
</dbReference>
<dbReference type="GO" id="GO:0009435">
    <property type="term" value="P:NAD+ biosynthetic process"/>
    <property type="evidence" value="ECO:0007669"/>
    <property type="project" value="UniProtKB-UniPathway"/>
</dbReference>
<organism evidence="16 17">
    <name type="scientific">Shimazuella alba</name>
    <dbReference type="NCBI Taxonomy" id="2690964"/>
    <lineage>
        <taxon>Bacteria</taxon>
        <taxon>Bacillati</taxon>
        <taxon>Bacillota</taxon>
        <taxon>Bacilli</taxon>
        <taxon>Bacillales</taxon>
        <taxon>Thermoactinomycetaceae</taxon>
        <taxon>Shimazuella</taxon>
    </lineage>
</organism>
<evidence type="ECO:0000313" key="16">
    <source>
        <dbReference type="EMBL" id="MXQ53823.1"/>
    </source>
</evidence>